<dbReference type="KEGG" id="smo:SELMODRAFT_92172"/>
<dbReference type="eggNOG" id="KOG4197">
    <property type="taxonomic scope" value="Eukaryota"/>
</dbReference>
<feature type="repeat" description="PPR" evidence="2">
    <location>
        <begin position="199"/>
        <end position="233"/>
    </location>
</feature>
<dbReference type="InParanoid" id="D8RFN1"/>
<keyword evidence="1" id="KW-0677">Repeat</keyword>
<dbReference type="InterPro" id="IPR046960">
    <property type="entry name" value="PPR_At4g14850-like_plant"/>
</dbReference>
<keyword evidence="4" id="KW-1185">Reference proteome</keyword>
<dbReference type="PANTHER" id="PTHR47926:SF533">
    <property type="entry name" value="DYW DOMAIN-CONTAINING PROTEIN"/>
    <property type="match status" value="1"/>
</dbReference>
<dbReference type="GO" id="GO:0048731">
    <property type="term" value="P:system development"/>
    <property type="evidence" value="ECO:0007669"/>
    <property type="project" value="UniProtKB-ARBA"/>
</dbReference>
<dbReference type="HOGENOM" id="CLU_002706_0_1_1"/>
<dbReference type="GO" id="GO:0003723">
    <property type="term" value="F:RNA binding"/>
    <property type="evidence" value="ECO:0007669"/>
    <property type="project" value="InterPro"/>
</dbReference>
<feature type="repeat" description="PPR" evidence="2">
    <location>
        <begin position="94"/>
        <end position="128"/>
    </location>
</feature>
<reference evidence="3 4" key="1">
    <citation type="journal article" date="2011" name="Science">
        <title>The Selaginella genome identifies genetic changes associated with the evolution of vascular plants.</title>
        <authorList>
            <person name="Banks J.A."/>
            <person name="Nishiyama T."/>
            <person name="Hasebe M."/>
            <person name="Bowman J.L."/>
            <person name="Gribskov M."/>
            <person name="dePamphilis C."/>
            <person name="Albert V.A."/>
            <person name="Aono N."/>
            <person name="Aoyama T."/>
            <person name="Ambrose B.A."/>
            <person name="Ashton N.W."/>
            <person name="Axtell M.J."/>
            <person name="Barker E."/>
            <person name="Barker M.S."/>
            <person name="Bennetzen J.L."/>
            <person name="Bonawitz N.D."/>
            <person name="Chapple C."/>
            <person name="Cheng C."/>
            <person name="Correa L.G."/>
            <person name="Dacre M."/>
            <person name="DeBarry J."/>
            <person name="Dreyer I."/>
            <person name="Elias M."/>
            <person name="Engstrom E.M."/>
            <person name="Estelle M."/>
            <person name="Feng L."/>
            <person name="Finet C."/>
            <person name="Floyd S.K."/>
            <person name="Frommer W.B."/>
            <person name="Fujita T."/>
            <person name="Gramzow L."/>
            <person name="Gutensohn M."/>
            <person name="Harholt J."/>
            <person name="Hattori M."/>
            <person name="Heyl A."/>
            <person name="Hirai T."/>
            <person name="Hiwatashi Y."/>
            <person name="Ishikawa M."/>
            <person name="Iwata M."/>
            <person name="Karol K.G."/>
            <person name="Koehler B."/>
            <person name="Kolukisaoglu U."/>
            <person name="Kubo M."/>
            <person name="Kurata T."/>
            <person name="Lalonde S."/>
            <person name="Li K."/>
            <person name="Li Y."/>
            <person name="Litt A."/>
            <person name="Lyons E."/>
            <person name="Manning G."/>
            <person name="Maruyama T."/>
            <person name="Michael T.P."/>
            <person name="Mikami K."/>
            <person name="Miyazaki S."/>
            <person name="Morinaga S."/>
            <person name="Murata T."/>
            <person name="Mueller-Roeber B."/>
            <person name="Nelson D.R."/>
            <person name="Obara M."/>
            <person name="Oguri Y."/>
            <person name="Olmstead R.G."/>
            <person name="Onodera N."/>
            <person name="Petersen B.L."/>
            <person name="Pils B."/>
            <person name="Prigge M."/>
            <person name="Rensing S.A."/>
            <person name="Riano-Pachon D.M."/>
            <person name="Roberts A.W."/>
            <person name="Sato Y."/>
            <person name="Scheller H.V."/>
            <person name="Schulz B."/>
            <person name="Schulz C."/>
            <person name="Shakirov E.V."/>
            <person name="Shibagaki N."/>
            <person name="Shinohara N."/>
            <person name="Shippen D.E."/>
            <person name="Soerensen I."/>
            <person name="Sotooka R."/>
            <person name="Sugimoto N."/>
            <person name="Sugita M."/>
            <person name="Sumikawa N."/>
            <person name="Tanurdzic M."/>
            <person name="Theissen G."/>
            <person name="Ulvskov P."/>
            <person name="Wakazuki S."/>
            <person name="Weng J.K."/>
            <person name="Willats W.W."/>
            <person name="Wipf D."/>
            <person name="Wolf P.G."/>
            <person name="Yang L."/>
            <person name="Zimmer A.D."/>
            <person name="Zhu Q."/>
            <person name="Mitros T."/>
            <person name="Hellsten U."/>
            <person name="Loque D."/>
            <person name="Otillar R."/>
            <person name="Salamov A."/>
            <person name="Schmutz J."/>
            <person name="Shapiro H."/>
            <person name="Lindquist E."/>
            <person name="Lucas S."/>
            <person name="Rokhsar D."/>
            <person name="Grigoriev I.V."/>
        </authorList>
    </citation>
    <scope>NUCLEOTIDE SEQUENCE [LARGE SCALE GENOMIC DNA]</scope>
</reference>
<dbReference type="InterPro" id="IPR011990">
    <property type="entry name" value="TPR-like_helical_dom_sf"/>
</dbReference>
<dbReference type="GO" id="GO:0009451">
    <property type="term" value="P:RNA modification"/>
    <property type="evidence" value="ECO:0007669"/>
    <property type="project" value="InterPro"/>
</dbReference>
<sequence>MDLLRACASSRDLPQGKRLHAQINSAGAGGDTILGNLLVRMYGKCEALDDAIAAFESIEHPNVFSWSILVTATYGRCGSLDEAMAVFVGMPYRNGVTWGILIGAHAQHGKAKEALRLLKLMDCEGVRAMENTFLTALSACSSAEFLEDGRRIHERIAAAGSGVIDESSTRLSNALVTMYGKCGSLIDAESVFNSLQCRTIVSWTSLIAAYAQHGFPRRALQIFKQMDAEGTKPDEIAFLSVLEAVSNTPELIEEGRRIHEEYDQSNRIHESQSVETALIDMYGNCGSIESAWRVFDRMGDERRDDVIPWTSMITACAHQGHGDQALLLLSRMELQGIHPNQLTLVSALDACEDLREGRKIHAAIAAKGLSSSVIPGTALVNMYDRCGAPASVRAAFEEIRGKNSISWNAIIGAYAHQGDLRESMDLLQRMDQEGVAPNVISFTCVLFACAHAGSIREARRQFHLMIGDYSIEPLEDNYGCLVDLLGRAGRLDRVEELIQTMPIWPSPAQWMSLLGACHIHGDVHRGVRTAQKARSLDHGHSSAYVVMSNLCTVR</sequence>
<name>D8RFN1_SELML</name>
<dbReference type="Gene3D" id="1.25.40.10">
    <property type="entry name" value="Tetratricopeptide repeat domain"/>
    <property type="match status" value="3"/>
</dbReference>
<dbReference type="PANTHER" id="PTHR47926">
    <property type="entry name" value="PENTATRICOPEPTIDE REPEAT-CONTAINING PROTEIN"/>
    <property type="match status" value="1"/>
</dbReference>
<dbReference type="AlphaFoldDB" id="D8RFN1"/>
<dbReference type="Pfam" id="PF01535">
    <property type="entry name" value="PPR"/>
    <property type="match status" value="5"/>
</dbReference>
<dbReference type="OMA" id="IHEEYDQ"/>
<feature type="repeat" description="PPR" evidence="2">
    <location>
        <begin position="305"/>
        <end position="339"/>
    </location>
</feature>
<organism evidence="4">
    <name type="scientific">Selaginella moellendorffii</name>
    <name type="common">Spikemoss</name>
    <dbReference type="NCBI Taxonomy" id="88036"/>
    <lineage>
        <taxon>Eukaryota</taxon>
        <taxon>Viridiplantae</taxon>
        <taxon>Streptophyta</taxon>
        <taxon>Embryophyta</taxon>
        <taxon>Tracheophyta</taxon>
        <taxon>Lycopodiopsida</taxon>
        <taxon>Selaginellales</taxon>
        <taxon>Selaginellaceae</taxon>
        <taxon>Selaginella</taxon>
    </lineage>
</organism>
<dbReference type="EMBL" id="GL377578">
    <property type="protein sequence ID" value="EFJ29149.1"/>
    <property type="molecule type" value="Genomic_DNA"/>
</dbReference>
<accession>D8RFN1</accession>
<feature type="repeat" description="PPR" evidence="2">
    <location>
        <begin position="403"/>
        <end position="437"/>
    </location>
</feature>
<evidence type="ECO:0008006" key="5">
    <source>
        <dbReference type="Google" id="ProtNLM"/>
    </source>
</evidence>
<evidence type="ECO:0000256" key="2">
    <source>
        <dbReference type="PROSITE-ProRule" id="PRU00708"/>
    </source>
</evidence>
<dbReference type="PROSITE" id="PS51375">
    <property type="entry name" value="PPR"/>
    <property type="match status" value="4"/>
</dbReference>
<dbReference type="FunFam" id="1.25.40.10:FF:000158">
    <property type="entry name" value="pentatricopeptide repeat-containing protein At2g33680"/>
    <property type="match status" value="1"/>
</dbReference>
<dbReference type="NCBIfam" id="TIGR00756">
    <property type="entry name" value="PPR"/>
    <property type="match status" value="5"/>
</dbReference>
<protein>
    <recommendedName>
        <fullName evidence="5">Pentacotripeptide-repeat region of PRORP domain-containing protein</fullName>
    </recommendedName>
</protein>
<dbReference type="Proteomes" id="UP000001514">
    <property type="component" value="Unassembled WGS sequence"/>
</dbReference>
<dbReference type="Gramene" id="EFJ29149">
    <property type="protein sequence ID" value="EFJ29149"/>
    <property type="gene ID" value="SELMODRAFT_92172"/>
</dbReference>
<dbReference type="FunFam" id="1.25.40.10:FF:000073">
    <property type="entry name" value="Pentatricopeptide repeat-containing protein chloroplastic"/>
    <property type="match status" value="1"/>
</dbReference>
<evidence type="ECO:0000313" key="3">
    <source>
        <dbReference type="EMBL" id="EFJ29149.1"/>
    </source>
</evidence>
<gene>
    <name evidence="3" type="ORF">SELMODRAFT_92172</name>
</gene>
<evidence type="ECO:0000313" key="4">
    <source>
        <dbReference type="Proteomes" id="UP000001514"/>
    </source>
</evidence>
<dbReference type="InterPro" id="IPR002885">
    <property type="entry name" value="PPR_rpt"/>
</dbReference>
<evidence type="ECO:0000256" key="1">
    <source>
        <dbReference type="ARBA" id="ARBA00022737"/>
    </source>
</evidence>
<proteinExistence type="predicted"/>
<dbReference type="Pfam" id="PF13041">
    <property type="entry name" value="PPR_2"/>
    <property type="match status" value="2"/>
</dbReference>